<dbReference type="Gene3D" id="3.40.50.720">
    <property type="entry name" value="NAD(P)-binding Rossmann-like Domain"/>
    <property type="match status" value="1"/>
</dbReference>
<dbReference type="InterPro" id="IPR036291">
    <property type="entry name" value="NAD(P)-bd_dom_sf"/>
</dbReference>
<protein>
    <submittedName>
        <fullName evidence="3">NAD(P)-dependent dehydrogenase (Short-subunit alcohol dehydrogenase family)</fullName>
    </submittedName>
</protein>
<dbReference type="PANTHER" id="PTHR43157:SF31">
    <property type="entry name" value="PHOSPHATIDYLINOSITOL-GLYCAN BIOSYNTHESIS CLASS F PROTEIN"/>
    <property type="match status" value="1"/>
</dbReference>
<accession>A0ABU1IYL8</accession>
<gene>
    <name evidence="3" type="ORF">JOC58_002219</name>
</gene>
<keyword evidence="4" id="KW-1185">Reference proteome</keyword>
<evidence type="ECO:0000313" key="3">
    <source>
        <dbReference type="EMBL" id="MDR6244326.1"/>
    </source>
</evidence>
<dbReference type="PRINTS" id="PR00081">
    <property type="entry name" value="GDHRDH"/>
</dbReference>
<sequence length="287" mass="31819">MNTQRILITGANSGMGLASSIALAKQGHEVIMACRNEERGQQALQQAREQSGSDRLKLMQCDLGSLDGIHQFAEQFYQNYDRLDVLLNNAGVVNLKRKETKDGFEMSLGVNHLGHFLLTRLLLDAVRQSPSGRIVTVASGAYKIGKIHWDDPNLEHGYTVIKAYAQSKLANLYFNQILAEQLQGTNITANCLHPGAVATSIGVDRDTGFGKRLLAALAHTPFFQTPEQGAETAIFLATDPSVEGQSGHYYYRKKVHSLHSRAMNREEALRLWEWSEQQTGIESSLHV</sequence>
<dbReference type="Pfam" id="PF00106">
    <property type="entry name" value="adh_short"/>
    <property type="match status" value="1"/>
</dbReference>
<evidence type="ECO:0000313" key="4">
    <source>
        <dbReference type="Proteomes" id="UP001185028"/>
    </source>
</evidence>
<dbReference type="PRINTS" id="PR00080">
    <property type="entry name" value="SDRFAMILY"/>
</dbReference>
<dbReference type="SUPFAM" id="SSF51735">
    <property type="entry name" value="NAD(P)-binding Rossmann-fold domains"/>
    <property type="match status" value="1"/>
</dbReference>
<dbReference type="PANTHER" id="PTHR43157">
    <property type="entry name" value="PHOSPHATIDYLINOSITOL-GLYCAN BIOSYNTHESIS CLASS F PROTEIN-RELATED"/>
    <property type="match status" value="1"/>
</dbReference>
<dbReference type="Proteomes" id="UP001185028">
    <property type="component" value="Unassembled WGS sequence"/>
</dbReference>
<reference evidence="3 4" key="1">
    <citation type="submission" date="2023-07" db="EMBL/GenBank/DDBJ databases">
        <title>Genomic Encyclopedia of Type Strains, Phase IV (KMG-IV): sequencing the most valuable type-strain genomes for metagenomic binning, comparative biology and taxonomic classification.</title>
        <authorList>
            <person name="Goeker M."/>
        </authorList>
    </citation>
    <scope>NUCLEOTIDE SEQUENCE [LARGE SCALE GENOMIC DNA]</scope>
    <source>
        <strain evidence="3 4">DSM 22170</strain>
    </source>
</reference>
<dbReference type="EMBL" id="JAVDQH010000007">
    <property type="protein sequence ID" value="MDR6244326.1"/>
    <property type="molecule type" value="Genomic_DNA"/>
</dbReference>
<organism evidence="3 4">
    <name type="scientific">Paenibacillus hunanensis</name>
    <dbReference type="NCBI Taxonomy" id="539262"/>
    <lineage>
        <taxon>Bacteria</taxon>
        <taxon>Bacillati</taxon>
        <taxon>Bacillota</taxon>
        <taxon>Bacilli</taxon>
        <taxon>Bacillales</taxon>
        <taxon>Paenibacillaceae</taxon>
        <taxon>Paenibacillus</taxon>
    </lineage>
</organism>
<evidence type="ECO:0000256" key="1">
    <source>
        <dbReference type="ARBA" id="ARBA00023002"/>
    </source>
</evidence>
<comment type="similarity">
    <text evidence="2">Belongs to the short-chain dehydrogenases/reductases (SDR) family.</text>
</comment>
<name>A0ABU1IYL8_9BACL</name>
<comment type="caution">
    <text evidence="3">The sequence shown here is derived from an EMBL/GenBank/DDBJ whole genome shotgun (WGS) entry which is preliminary data.</text>
</comment>
<dbReference type="InterPro" id="IPR002347">
    <property type="entry name" value="SDR_fam"/>
</dbReference>
<dbReference type="RefSeq" id="WP_188776170.1">
    <property type="nucleotide sequence ID" value="NZ_BMMB01000006.1"/>
</dbReference>
<keyword evidence="1" id="KW-0560">Oxidoreductase</keyword>
<proteinExistence type="inferred from homology"/>
<dbReference type="CDD" id="cd05327">
    <property type="entry name" value="retinol-DH_like_SDR_c_like"/>
    <property type="match status" value="1"/>
</dbReference>
<evidence type="ECO:0000256" key="2">
    <source>
        <dbReference type="RuleBase" id="RU000363"/>
    </source>
</evidence>